<comment type="catalytic activity">
    <reaction evidence="15">
        <text>an acyl-CoA + a 1,2-diacyl-sn-glycerol = a triacyl-sn-glycerol + CoA</text>
        <dbReference type="Rhea" id="RHEA:10868"/>
        <dbReference type="ChEBI" id="CHEBI:17815"/>
        <dbReference type="ChEBI" id="CHEBI:57287"/>
        <dbReference type="ChEBI" id="CHEBI:58342"/>
        <dbReference type="ChEBI" id="CHEBI:64615"/>
        <dbReference type="EC" id="2.3.1.20"/>
    </reaction>
</comment>
<keyword evidence="7" id="KW-0808">Transferase</keyword>
<evidence type="ECO:0000256" key="3">
    <source>
        <dbReference type="ARBA" id="ARBA00005189"/>
    </source>
</evidence>
<organism evidence="18 19">
    <name type="scientific">Hyphodiscus hymeniophilus</name>
    <dbReference type="NCBI Taxonomy" id="353542"/>
    <lineage>
        <taxon>Eukaryota</taxon>
        <taxon>Fungi</taxon>
        <taxon>Dikarya</taxon>
        <taxon>Ascomycota</taxon>
        <taxon>Pezizomycotina</taxon>
        <taxon>Leotiomycetes</taxon>
        <taxon>Helotiales</taxon>
        <taxon>Hyphodiscaceae</taxon>
        <taxon>Hyphodiscus</taxon>
    </lineage>
</organism>
<keyword evidence="14" id="KW-0012">Acyltransferase</keyword>
<dbReference type="InterPro" id="IPR007130">
    <property type="entry name" value="DAGAT"/>
</dbReference>
<evidence type="ECO:0000256" key="12">
    <source>
        <dbReference type="ARBA" id="ARBA00023098"/>
    </source>
</evidence>
<dbReference type="GO" id="GO:0019432">
    <property type="term" value="P:triglyceride biosynthetic process"/>
    <property type="evidence" value="ECO:0007669"/>
    <property type="project" value="TreeGrafter"/>
</dbReference>
<dbReference type="AlphaFoldDB" id="A0A9P7AZG4"/>
<evidence type="ECO:0000256" key="17">
    <source>
        <dbReference type="SAM" id="Phobius"/>
    </source>
</evidence>
<evidence type="ECO:0000256" key="8">
    <source>
        <dbReference type="ARBA" id="ARBA00022692"/>
    </source>
</evidence>
<gene>
    <name evidence="18" type="ORF">D0Z07_2296</name>
</gene>
<comment type="pathway">
    <text evidence="3">Lipid metabolism.</text>
</comment>
<evidence type="ECO:0000256" key="5">
    <source>
        <dbReference type="ARBA" id="ARBA00013244"/>
    </source>
</evidence>
<feature type="transmembrane region" description="Helical" evidence="17">
    <location>
        <begin position="213"/>
        <end position="237"/>
    </location>
</feature>
<evidence type="ECO:0000256" key="15">
    <source>
        <dbReference type="ARBA" id="ARBA00048109"/>
    </source>
</evidence>
<evidence type="ECO:0000256" key="4">
    <source>
        <dbReference type="ARBA" id="ARBA00005420"/>
    </source>
</evidence>
<dbReference type="GO" id="GO:0006071">
    <property type="term" value="P:glycerol metabolic process"/>
    <property type="evidence" value="ECO:0007669"/>
    <property type="project" value="UniProtKB-KW"/>
</dbReference>
<dbReference type="Proteomes" id="UP000785200">
    <property type="component" value="Unassembled WGS sequence"/>
</dbReference>
<keyword evidence="11 17" id="KW-1133">Transmembrane helix</keyword>
<evidence type="ECO:0000256" key="7">
    <source>
        <dbReference type="ARBA" id="ARBA00022679"/>
    </source>
</evidence>
<evidence type="ECO:0000256" key="1">
    <source>
        <dbReference type="ARBA" id="ARBA00004477"/>
    </source>
</evidence>
<sequence length="531" mass="58673">MAAVSAPLNAEPALPEERVKQQLPPKTYANAADEENVPAEDANGINGTNGANKTAANGTSNGPSGDVKKAHQAPVLRIVDTSAPAAEEKEGTKENRPQYERQESKHEYSATGLDETPKSPPRYKHRKSPSQKSNGSSGSQHNPSTEEKILKTNGTNGTNVTTQNKVAGDIGNKTVKGTELVSGRKAGQRWHSSGIRFAPLNVPLQRRLQTLAVLFHTLCIALSVSIFFFLCAVPLFWPLLIPYMIYCMASKASTSGTLSHRSDFLRGLPFWSLFASYFPARLHRTQELPPTRKYIFGYHPHGIISHGAFAAFGTEALGFSQLFPGIRNTLLTLDSNFRIPIYRDYALAMGLASVSKESCENLLSKGGANKEGMGRAITIVVGGARESLDAQPYSLRLVLKRRKGFVKMAIRTGADLVPVLAFGENDLYDQFQAATHPKIHKFQLLVKKLLGFTIPLFHARGVFNYDVGLMPYRRPLDIVVGRPVMVAQAANPKQEDIDRVHEEYVTELERLWDTWKDKFATQRKSELQFVE</sequence>
<evidence type="ECO:0000256" key="16">
    <source>
        <dbReference type="SAM" id="MobiDB-lite"/>
    </source>
</evidence>
<comment type="pathway">
    <text evidence="2">Glycerolipid metabolism; triacylglycerol biosynthesis.</text>
</comment>
<dbReference type="PANTHER" id="PTHR12317:SF0">
    <property type="entry name" value="ACYLTRANSFERASE"/>
    <property type="match status" value="1"/>
</dbReference>
<evidence type="ECO:0000256" key="2">
    <source>
        <dbReference type="ARBA" id="ARBA00004771"/>
    </source>
</evidence>
<evidence type="ECO:0000313" key="19">
    <source>
        <dbReference type="Proteomes" id="UP000785200"/>
    </source>
</evidence>
<evidence type="ECO:0000256" key="10">
    <source>
        <dbReference type="ARBA" id="ARBA00022824"/>
    </source>
</evidence>
<proteinExistence type="inferred from homology"/>
<feature type="compositionally biased region" description="Basic and acidic residues" evidence="16">
    <location>
        <begin position="86"/>
        <end position="108"/>
    </location>
</feature>
<evidence type="ECO:0000313" key="18">
    <source>
        <dbReference type="EMBL" id="KAG0651151.1"/>
    </source>
</evidence>
<dbReference type="OrthoDB" id="264532at2759"/>
<reference evidence="18" key="1">
    <citation type="submission" date="2019-07" db="EMBL/GenBank/DDBJ databases">
        <title>Hyphodiscus hymeniophilus genome sequencing and assembly.</title>
        <authorList>
            <person name="Kramer G."/>
            <person name="Nodwell J."/>
        </authorList>
    </citation>
    <scope>NUCLEOTIDE SEQUENCE</scope>
    <source>
        <strain evidence="18">ATCC 34498</strain>
    </source>
</reference>
<feature type="compositionally biased region" description="Low complexity" evidence="16">
    <location>
        <begin position="151"/>
        <end position="164"/>
    </location>
</feature>
<evidence type="ECO:0000256" key="14">
    <source>
        <dbReference type="ARBA" id="ARBA00023315"/>
    </source>
</evidence>
<keyword evidence="13 17" id="KW-0472">Membrane</keyword>
<comment type="subcellular location">
    <subcellularLocation>
        <location evidence="1">Endoplasmic reticulum membrane</location>
        <topology evidence="1">Multi-pass membrane protein</topology>
    </subcellularLocation>
</comment>
<comment type="caution">
    <text evidence="18">The sequence shown here is derived from an EMBL/GenBank/DDBJ whole genome shotgun (WGS) entry which is preliminary data.</text>
</comment>
<dbReference type="Pfam" id="PF03982">
    <property type="entry name" value="DAGAT"/>
    <property type="match status" value="1"/>
</dbReference>
<keyword evidence="9" id="KW-0319">Glycerol metabolism</keyword>
<dbReference type="CDD" id="cd07987">
    <property type="entry name" value="LPLAT_MGAT-like"/>
    <property type="match status" value="1"/>
</dbReference>
<dbReference type="EC" id="2.3.1.20" evidence="5"/>
<feature type="region of interest" description="Disordered" evidence="16">
    <location>
        <begin position="1"/>
        <end position="164"/>
    </location>
</feature>
<dbReference type="PANTHER" id="PTHR12317">
    <property type="entry name" value="DIACYLGLYCEROL O-ACYLTRANSFERASE"/>
    <property type="match status" value="1"/>
</dbReference>
<comment type="similarity">
    <text evidence="4">Belongs to the diacylglycerol acyltransferase family.</text>
</comment>
<dbReference type="GO" id="GO:0005789">
    <property type="term" value="C:endoplasmic reticulum membrane"/>
    <property type="evidence" value="ECO:0007669"/>
    <property type="project" value="UniProtKB-SubCell"/>
</dbReference>
<name>A0A9P7AZG4_9HELO</name>
<evidence type="ECO:0000256" key="9">
    <source>
        <dbReference type="ARBA" id="ARBA00022798"/>
    </source>
</evidence>
<dbReference type="EMBL" id="VNKQ01000005">
    <property type="protein sequence ID" value="KAG0651151.1"/>
    <property type="molecule type" value="Genomic_DNA"/>
</dbReference>
<keyword evidence="6" id="KW-0444">Lipid biosynthesis</keyword>
<evidence type="ECO:0000256" key="6">
    <source>
        <dbReference type="ARBA" id="ARBA00022516"/>
    </source>
</evidence>
<evidence type="ECO:0000256" key="11">
    <source>
        <dbReference type="ARBA" id="ARBA00022989"/>
    </source>
</evidence>
<accession>A0A9P7AZG4</accession>
<dbReference type="SUPFAM" id="SSF69593">
    <property type="entry name" value="Glycerol-3-phosphate (1)-acyltransferase"/>
    <property type="match status" value="1"/>
</dbReference>
<keyword evidence="12" id="KW-0443">Lipid metabolism</keyword>
<evidence type="ECO:0000256" key="13">
    <source>
        <dbReference type="ARBA" id="ARBA00023136"/>
    </source>
</evidence>
<protein>
    <recommendedName>
        <fullName evidence="5">diacylglycerol O-acyltransferase</fullName>
        <ecNumber evidence="5">2.3.1.20</ecNumber>
    </recommendedName>
</protein>
<feature type="compositionally biased region" description="Low complexity" evidence="16">
    <location>
        <begin position="130"/>
        <end position="140"/>
    </location>
</feature>
<keyword evidence="10" id="KW-0256">Endoplasmic reticulum</keyword>
<keyword evidence="8 17" id="KW-0812">Transmembrane</keyword>
<dbReference type="GO" id="GO:0004144">
    <property type="term" value="F:diacylglycerol O-acyltransferase activity"/>
    <property type="evidence" value="ECO:0007669"/>
    <property type="project" value="UniProtKB-EC"/>
</dbReference>
<keyword evidence="19" id="KW-1185">Reference proteome</keyword>
<feature type="compositionally biased region" description="Low complexity" evidence="16">
    <location>
        <begin position="42"/>
        <end position="62"/>
    </location>
</feature>